<evidence type="ECO:0000313" key="2">
    <source>
        <dbReference type="EMBL" id="KAA1127347.1"/>
    </source>
</evidence>
<feature type="region of interest" description="Disordered" evidence="1">
    <location>
        <begin position="1"/>
        <end position="150"/>
    </location>
</feature>
<feature type="compositionally biased region" description="Polar residues" evidence="1">
    <location>
        <begin position="82"/>
        <end position="99"/>
    </location>
</feature>
<dbReference type="EMBL" id="VDEP01000169">
    <property type="protein sequence ID" value="KAA1127347.1"/>
    <property type="molecule type" value="Genomic_DNA"/>
</dbReference>
<proteinExistence type="predicted"/>
<dbReference type="AlphaFoldDB" id="A0A5B0RNY9"/>
<comment type="caution">
    <text evidence="2">The sequence shown here is derived from an EMBL/GenBank/DDBJ whole genome shotgun (WGS) entry which is preliminary data.</text>
</comment>
<protein>
    <submittedName>
        <fullName evidence="2">Uncharacterized protein</fullName>
    </submittedName>
</protein>
<dbReference type="Proteomes" id="UP000325313">
    <property type="component" value="Unassembled WGS sequence"/>
</dbReference>
<name>A0A5B0RNY9_PUCGR</name>
<feature type="compositionally biased region" description="Basic and acidic residues" evidence="1">
    <location>
        <begin position="67"/>
        <end position="78"/>
    </location>
</feature>
<sequence length="150" mass="16766">MSRTSNLEKPLEPQETPWSPFIVGSSGFTPDRCKRPLRPLRTLGNRLLASERPPDPRIPLGTALRPSFDELHPPRPLDPDGSSETVRNGPQILGSSSVRPSDRPIDSTTRQAIGFCSDRPQDRPFTSRGSKQSERPLDGPDRRPRPRRTP</sequence>
<evidence type="ECO:0000256" key="1">
    <source>
        <dbReference type="SAM" id="MobiDB-lite"/>
    </source>
</evidence>
<gene>
    <name evidence="2" type="ORF">PGTUg99_035437</name>
</gene>
<feature type="compositionally biased region" description="Basic and acidic residues" evidence="1">
    <location>
        <begin position="131"/>
        <end position="143"/>
    </location>
</feature>
<organism evidence="2 3">
    <name type="scientific">Puccinia graminis f. sp. tritici</name>
    <dbReference type="NCBI Taxonomy" id="56615"/>
    <lineage>
        <taxon>Eukaryota</taxon>
        <taxon>Fungi</taxon>
        <taxon>Dikarya</taxon>
        <taxon>Basidiomycota</taxon>
        <taxon>Pucciniomycotina</taxon>
        <taxon>Pucciniomycetes</taxon>
        <taxon>Pucciniales</taxon>
        <taxon>Pucciniaceae</taxon>
        <taxon>Puccinia</taxon>
    </lineage>
</organism>
<reference evidence="2 3" key="1">
    <citation type="submission" date="2019-05" db="EMBL/GenBank/DDBJ databases">
        <title>Emergence of the Ug99 lineage of the wheat stem rust pathogen through somatic hybridization.</title>
        <authorList>
            <person name="Li F."/>
            <person name="Upadhyaya N.M."/>
            <person name="Sperschneider J."/>
            <person name="Matny O."/>
            <person name="Nguyen-Phuc H."/>
            <person name="Mago R."/>
            <person name="Raley C."/>
            <person name="Miller M.E."/>
            <person name="Silverstein K.A.T."/>
            <person name="Henningsen E."/>
            <person name="Hirsch C.D."/>
            <person name="Visser B."/>
            <person name="Pretorius Z.A."/>
            <person name="Steffenson B.J."/>
            <person name="Schwessinger B."/>
            <person name="Dodds P.N."/>
            <person name="Figueroa M."/>
        </authorList>
    </citation>
    <scope>NUCLEOTIDE SEQUENCE [LARGE SCALE GENOMIC DNA]</scope>
    <source>
        <strain evidence="2 3">Ug99</strain>
    </source>
</reference>
<accession>A0A5B0RNY9</accession>
<evidence type="ECO:0000313" key="3">
    <source>
        <dbReference type="Proteomes" id="UP000325313"/>
    </source>
</evidence>